<keyword evidence="3" id="KW-1185">Reference proteome</keyword>
<sequence>MQGGPSLALFLILAVSIVEIQSASFAKLYQSSYQYPQIIRPEYFQIAHQNGLAPYYIYNLFQVHTDLTPGSPTILPEKQTTTLTHLPPYGYYYYDFRFPINPVYPVLSPSHPGFIPVSGSPPISTDRPFDVDNDDDSACHVVSTLEINNAETSIQKRVTLSNDLEKKKEENLGSRKGWKKIKEFVHRKNQLGFSEGYPKNDYAIRKEEDELVTKYDEINHLRSDKIEESEINIKDNWKKYFLVFTDNGKPRKNISNSMEEKLTNRINRNINEENISNELTLNRNVRAINTTDYYAQRKAVMDKFHARQREIATKYGKRYYNNSSSRIVHRNNQTLDESNKTFKNRNDPNLDIFKVASNTSSYESRLKNIKINQNKENLKNVKSEIDGNILRDITNYTLPIIRNCTNITLHGSYSKQTRNKLTLSCTNKENELIVKRTNESPPSRPNRAIDGNLVWGTCNGTLVYQHNLLLNLKGPSNLEAIFEVTIDGPLCITCVKVLPINNTEENVSKESGGPDHRYVKLKFKGPENKGFSYTIKVWAVTKKNDTCG</sequence>
<gene>
    <name evidence="2" type="ORF">V1477_014688</name>
</gene>
<proteinExistence type="predicted"/>
<dbReference type="AlphaFoldDB" id="A0ABD2BI53"/>
<name>A0ABD2BI53_VESMC</name>
<comment type="caution">
    <text evidence="2">The sequence shown here is derived from an EMBL/GenBank/DDBJ whole genome shotgun (WGS) entry which is preliminary data.</text>
</comment>
<feature type="chain" id="PRO_5044765559" evidence="1">
    <location>
        <begin position="23"/>
        <end position="548"/>
    </location>
</feature>
<organism evidence="2 3">
    <name type="scientific">Vespula maculifrons</name>
    <name type="common">Eastern yellow jacket</name>
    <name type="synonym">Wasp</name>
    <dbReference type="NCBI Taxonomy" id="7453"/>
    <lineage>
        <taxon>Eukaryota</taxon>
        <taxon>Metazoa</taxon>
        <taxon>Ecdysozoa</taxon>
        <taxon>Arthropoda</taxon>
        <taxon>Hexapoda</taxon>
        <taxon>Insecta</taxon>
        <taxon>Pterygota</taxon>
        <taxon>Neoptera</taxon>
        <taxon>Endopterygota</taxon>
        <taxon>Hymenoptera</taxon>
        <taxon>Apocrita</taxon>
        <taxon>Aculeata</taxon>
        <taxon>Vespoidea</taxon>
        <taxon>Vespidae</taxon>
        <taxon>Vespinae</taxon>
        <taxon>Vespula</taxon>
    </lineage>
</organism>
<reference evidence="2 3" key="1">
    <citation type="journal article" date="2024" name="Ann. Entomol. Soc. Am.">
        <title>Genomic analyses of the southern and eastern yellowjacket wasps (Hymenoptera: Vespidae) reveal evolutionary signatures of social life.</title>
        <authorList>
            <person name="Catto M.A."/>
            <person name="Caine P.B."/>
            <person name="Orr S.E."/>
            <person name="Hunt B.G."/>
            <person name="Goodisman M.A.D."/>
        </authorList>
    </citation>
    <scope>NUCLEOTIDE SEQUENCE [LARGE SCALE GENOMIC DNA]</scope>
    <source>
        <strain evidence="2">232</strain>
        <tissue evidence="2">Head and thorax</tissue>
    </source>
</reference>
<feature type="signal peptide" evidence="1">
    <location>
        <begin position="1"/>
        <end position="22"/>
    </location>
</feature>
<evidence type="ECO:0000313" key="2">
    <source>
        <dbReference type="EMBL" id="KAL2732447.1"/>
    </source>
</evidence>
<keyword evidence="1" id="KW-0732">Signal</keyword>
<dbReference type="Proteomes" id="UP001607303">
    <property type="component" value="Unassembled WGS sequence"/>
</dbReference>
<dbReference type="EMBL" id="JAYRBN010000075">
    <property type="protein sequence ID" value="KAL2732447.1"/>
    <property type="molecule type" value="Genomic_DNA"/>
</dbReference>
<evidence type="ECO:0000256" key="1">
    <source>
        <dbReference type="SAM" id="SignalP"/>
    </source>
</evidence>
<protein>
    <submittedName>
        <fullName evidence="2">Leucine-rich repeat-containing protein</fullName>
    </submittedName>
</protein>
<evidence type="ECO:0000313" key="3">
    <source>
        <dbReference type="Proteomes" id="UP001607303"/>
    </source>
</evidence>
<dbReference type="InterPro" id="IPR031734">
    <property type="entry name" value="MBF2"/>
</dbReference>
<dbReference type="Pfam" id="PF15868">
    <property type="entry name" value="MBF2"/>
    <property type="match status" value="1"/>
</dbReference>
<accession>A0ABD2BI53</accession>